<evidence type="ECO:0000313" key="7">
    <source>
        <dbReference type="EMBL" id="KAF9152327.1"/>
    </source>
</evidence>
<keyword evidence="4 5" id="KW-0472">Membrane</keyword>
<feature type="compositionally biased region" description="Polar residues" evidence="6">
    <location>
        <begin position="105"/>
        <end position="117"/>
    </location>
</feature>
<feature type="compositionally biased region" description="Basic residues" evidence="6">
    <location>
        <begin position="162"/>
        <end position="173"/>
    </location>
</feature>
<keyword evidence="3 5" id="KW-1133">Transmembrane helix</keyword>
<feature type="compositionally biased region" description="Acidic residues" evidence="6">
    <location>
        <begin position="91"/>
        <end position="100"/>
    </location>
</feature>
<feature type="region of interest" description="Disordered" evidence="6">
    <location>
        <begin position="66"/>
        <end position="181"/>
    </location>
</feature>
<accession>A0A9P5S4C5</accession>
<keyword evidence="5" id="KW-0406">Ion transport</keyword>
<dbReference type="AlphaFoldDB" id="A0A9P5S4C5"/>
<dbReference type="GO" id="GO:0005375">
    <property type="term" value="F:copper ion transmembrane transporter activity"/>
    <property type="evidence" value="ECO:0007669"/>
    <property type="project" value="UniProtKB-UniRule"/>
</dbReference>
<feature type="compositionally biased region" description="Low complexity" evidence="6">
    <location>
        <begin position="66"/>
        <end position="89"/>
    </location>
</feature>
<feature type="compositionally biased region" description="Polar residues" evidence="6">
    <location>
        <begin position="263"/>
        <end position="289"/>
    </location>
</feature>
<keyword evidence="2 5" id="KW-0812">Transmembrane</keyword>
<dbReference type="Pfam" id="PF04145">
    <property type="entry name" value="Ctr"/>
    <property type="match status" value="1"/>
</dbReference>
<evidence type="ECO:0000256" key="3">
    <source>
        <dbReference type="ARBA" id="ARBA00022989"/>
    </source>
</evidence>
<dbReference type="InterPro" id="IPR007274">
    <property type="entry name" value="Cop_transporter"/>
</dbReference>
<sequence>MDHSMASGFKPGLGSAVWSPDLTPMSEPQYIGALIGLFLLSIGFRALVAAQGYLEAYLHLHFYPRPSHSSSSPSRHNPYLQQQQHQQQQVNEDDSDDEEDAGHRGQQNLTLGNSSNHGHAGVDPFPALPHPEKSNNPSIPLPQQGQGMLQQQSGPTPSAPPSRKRYSGRRHHSPPPFYAASPTQSSSLLPFLTFPTAQPFIWQAEVARAVLTTAVVGIGYMLMLVIMTYNSAYLGVILAGVFIGEVYFARWGRVRPIFPPSSPTVSKTQTSHLNEMKQQQQSSDGTTTAVARPTAISRTSLASTTSSHGYSTAMALHSLSGDGSC</sequence>
<dbReference type="PANTHER" id="PTHR12483">
    <property type="entry name" value="SOLUTE CARRIER FAMILY 31 COPPER TRANSPORTERS"/>
    <property type="match status" value="1"/>
</dbReference>
<organism evidence="7 8">
    <name type="scientific">Linnemannia schmuckeri</name>
    <dbReference type="NCBI Taxonomy" id="64567"/>
    <lineage>
        <taxon>Eukaryota</taxon>
        <taxon>Fungi</taxon>
        <taxon>Fungi incertae sedis</taxon>
        <taxon>Mucoromycota</taxon>
        <taxon>Mortierellomycotina</taxon>
        <taxon>Mortierellomycetes</taxon>
        <taxon>Mortierellales</taxon>
        <taxon>Mortierellaceae</taxon>
        <taxon>Linnemannia</taxon>
    </lineage>
</organism>
<dbReference type="PANTHER" id="PTHR12483:SF27">
    <property type="entry name" value="COPPER TRANSPORT PROTEIN CTR1"/>
    <property type="match status" value="1"/>
</dbReference>
<dbReference type="OrthoDB" id="73901at2759"/>
<name>A0A9P5S4C5_9FUNG</name>
<feature type="region of interest" description="Disordered" evidence="6">
    <location>
        <begin position="261"/>
        <end position="290"/>
    </location>
</feature>
<feature type="compositionally biased region" description="Low complexity" evidence="6">
    <location>
        <begin position="141"/>
        <end position="152"/>
    </location>
</feature>
<keyword evidence="5" id="KW-0186">Copper</keyword>
<reference evidence="7" key="1">
    <citation type="journal article" date="2020" name="Fungal Divers.">
        <title>Resolving the Mortierellaceae phylogeny through synthesis of multi-gene phylogenetics and phylogenomics.</title>
        <authorList>
            <person name="Vandepol N."/>
            <person name="Liber J."/>
            <person name="Desiro A."/>
            <person name="Na H."/>
            <person name="Kennedy M."/>
            <person name="Barry K."/>
            <person name="Grigoriev I.V."/>
            <person name="Miller A.N."/>
            <person name="O'Donnell K."/>
            <person name="Stajich J.E."/>
            <person name="Bonito G."/>
        </authorList>
    </citation>
    <scope>NUCLEOTIDE SEQUENCE</scope>
    <source>
        <strain evidence="7">NRRL 6426</strain>
    </source>
</reference>
<dbReference type="Proteomes" id="UP000748756">
    <property type="component" value="Unassembled WGS sequence"/>
</dbReference>
<feature type="transmembrane region" description="Helical" evidence="5">
    <location>
        <begin position="232"/>
        <end position="249"/>
    </location>
</feature>
<gene>
    <name evidence="7" type="ORF">BG015_005443</name>
</gene>
<evidence type="ECO:0000256" key="1">
    <source>
        <dbReference type="ARBA" id="ARBA00004141"/>
    </source>
</evidence>
<keyword evidence="5" id="KW-0813">Transport</keyword>
<comment type="similarity">
    <text evidence="5">Belongs to the copper transporter (Ctr) (TC 1.A.56) family. SLC31A subfamily.</text>
</comment>
<evidence type="ECO:0000256" key="4">
    <source>
        <dbReference type="ARBA" id="ARBA00023136"/>
    </source>
</evidence>
<evidence type="ECO:0000256" key="2">
    <source>
        <dbReference type="ARBA" id="ARBA00022692"/>
    </source>
</evidence>
<comment type="caution">
    <text evidence="7">The sequence shown here is derived from an EMBL/GenBank/DDBJ whole genome shotgun (WGS) entry which is preliminary data.</text>
</comment>
<evidence type="ECO:0000256" key="6">
    <source>
        <dbReference type="SAM" id="MobiDB-lite"/>
    </source>
</evidence>
<evidence type="ECO:0000256" key="5">
    <source>
        <dbReference type="RuleBase" id="RU367022"/>
    </source>
</evidence>
<proteinExistence type="inferred from homology"/>
<evidence type="ECO:0000313" key="8">
    <source>
        <dbReference type="Proteomes" id="UP000748756"/>
    </source>
</evidence>
<feature type="transmembrane region" description="Helical" evidence="5">
    <location>
        <begin position="30"/>
        <end position="48"/>
    </location>
</feature>
<comment type="subcellular location">
    <subcellularLocation>
        <location evidence="1 5">Membrane</location>
        <topology evidence="1 5">Multi-pass membrane protein</topology>
    </subcellularLocation>
</comment>
<keyword evidence="5" id="KW-0187">Copper transport</keyword>
<feature type="transmembrane region" description="Helical" evidence="5">
    <location>
        <begin position="206"/>
        <end position="226"/>
    </location>
</feature>
<dbReference type="GO" id="GO:0005886">
    <property type="term" value="C:plasma membrane"/>
    <property type="evidence" value="ECO:0007669"/>
    <property type="project" value="TreeGrafter"/>
</dbReference>
<dbReference type="EMBL" id="JAAAUQ010000252">
    <property type="protein sequence ID" value="KAF9152327.1"/>
    <property type="molecule type" value="Genomic_DNA"/>
</dbReference>
<keyword evidence="8" id="KW-1185">Reference proteome</keyword>
<protein>
    <recommendedName>
        <fullName evidence="5">Copper transport protein</fullName>
    </recommendedName>
</protein>